<organism evidence="1 2">
    <name type="scientific">Microbulbifer yueqingensis</name>
    <dbReference type="NCBI Taxonomy" id="658219"/>
    <lineage>
        <taxon>Bacteria</taxon>
        <taxon>Pseudomonadati</taxon>
        <taxon>Pseudomonadota</taxon>
        <taxon>Gammaproteobacteria</taxon>
        <taxon>Cellvibrionales</taxon>
        <taxon>Microbulbiferaceae</taxon>
        <taxon>Microbulbifer</taxon>
    </lineage>
</organism>
<dbReference type="Gene3D" id="3.10.20.30">
    <property type="match status" value="1"/>
</dbReference>
<proteinExistence type="predicted"/>
<dbReference type="PANTHER" id="PTHR34472:SF1">
    <property type="entry name" value="SULFUR CARRIER PROTEIN THIS"/>
    <property type="match status" value="1"/>
</dbReference>
<protein>
    <submittedName>
        <fullName evidence="1">Sulfur carrier protein ThiS</fullName>
    </submittedName>
</protein>
<dbReference type="AlphaFoldDB" id="A0A1G8UPX9"/>
<dbReference type="InterPro" id="IPR003749">
    <property type="entry name" value="ThiS/MoaD-like"/>
</dbReference>
<dbReference type="NCBIfam" id="TIGR01683">
    <property type="entry name" value="thiS"/>
    <property type="match status" value="1"/>
</dbReference>
<dbReference type="OrthoDB" id="9800283at2"/>
<sequence length="67" mass="7050">MSEITINAERHSLQGRPSLAALLEQAGYKGDGFAVAVNGEFVPRADYAHTEIRPGDEVDVVAPVVGG</sequence>
<evidence type="ECO:0000313" key="1">
    <source>
        <dbReference type="EMBL" id="SDJ55769.1"/>
    </source>
</evidence>
<dbReference type="Pfam" id="PF02597">
    <property type="entry name" value="ThiS"/>
    <property type="match status" value="1"/>
</dbReference>
<dbReference type="SUPFAM" id="SSF54285">
    <property type="entry name" value="MoaD/ThiS"/>
    <property type="match status" value="1"/>
</dbReference>
<dbReference type="RefSeq" id="WP_091506678.1">
    <property type="nucleotide sequence ID" value="NZ_FNFH01000001.1"/>
</dbReference>
<dbReference type="InterPro" id="IPR010035">
    <property type="entry name" value="Thi_S"/>
</dbReference>
<dbReference type="Proteomes" id="UP000199305">
    <property type="component" value="Unassembled WGS sequence"/>
</dbReference>
<evidence type="ECO:0000313" key="2">
    <source>
        <dbReference type="Proteomes" id="UP000199305"/>
    </source>
</evidence>
<dbReference type="STRING" id="658219.SAMN05216212_0220"/>
<dbReference type="InterPro" id="IPR012675">
    <property type="entry name" value="Beta-grasp_dom_sf"/>
</dbReference>
<dbReference type="PANTHER" id="PTHR34472">
    <property type="entry name" value="SULFUR CARRIER PROTEIN THIS"/>
    <property type="match status" value="1"/>
</dbReference>
<keyword evidence="2" id="KW-1185">Reference proteome</keyword>
<gene>
    <name evidence="1" type="ORF">SAMN05216212_0220</name>
</gene>
<accession>A0A1G8UPX9</accession>
<dbReference type="EMBL" id="FNFH01000001">
    <property type="protein sequence ID" value="SDJ55769.1"/>
    <property type="molecule type" value="Genomic_DNA"/>
</dbReference>
<name>A0A1G8UPX9_9GAMM</name>
<dbReference type="CDD" id="cd00565">
    <property type="entry name" value="Ubl_ThiS"/>
    <property type="match status" value="1"/>
</dbReference>
<dbReference type="InterPro" id="IPR016155">
    <property type="entry name" value="Mopterin_synth/thiamin_S_b"/>
</dbReference>
<reference evidence="2" key="1">
    <citation type="submission" date="2016-10" db="EMBL/GenBank/DDBJ databases">
        <authorList>
            <person name="Varghese N."/>
            <person name="Submissions S."/>
        </authorList>
    </citation>
    <scope>NUCLEOTIDE SEQUENCE [LARGE SCALE GENOMIC DNA]</scope>
    <source>
        <strain evidence="2">CGMCC 1.10658</strain>
    </source>
</reference>